<evidence type="ECO:0008006" key="5">
    <source>
        <dbReference type="Google" id="ProtNLM"/>
    </source>
</evidence>
<accession>A0A6A4AC95</accession>
<dbReference type="EMBL" id="QXGD01000075">
    <property type="protein sequence ID" value="KAE9254512.1"/>
    <property type="molecule type" value="Genomic_DNA"/>
</dbReference>
<dbReference type="AlphaFoldDB" id="A0A6A4AC95"/>
<comment type="caution">
    <text evidence="2">The sequence shown here is derived from an EMBL/GenBank/DDBJ whole genome shotgun (WGS) entry which is preliminary data.</text>
</comment>
<evidence type="ECO:0000313" key="4">
    <source>
        <dbReference type="Proteomes" id="UP000440732"/>
    </source>
</evidence>
<dbReference type="Proteomes" id="UP000440367">
    <property type="component" value="Unassembled WGS sequence"/>
</dbReference>
<gene>
    <name evidence="2" type="ORF">PF002_g2812</name>
    <name evidence="1" type="ORF">PF006_g1450</name>
</gene>
<sequence>MKLHGGDADSDGEYHSDDELLEDIAVYQATAAIEKAAQDFTTCSNEGVFDGCMGYRDRMLLRIKTPSTKETGNVRSFFSGHYCATELNVQEASDYRNRFIFFSVAAPGGSSDSAS</sequence>
<name>A0A6A4AC95_9STRA</name>
<dbReference type="Proteomes" id="UP000440732">
    <property type="component" value="Unassembled WGS sequence"/>
</dbReference>
<evidence type="ECO:0000313" key="1">
    <source>
        <dbReference type="EMBL" id="KAE9154515.1"/>
    </source>
</evidence>
<organism evidence="2 3">
    <name type="scientific">Phytophthora fragariae</name>
    <dbReference type="NCBI Taxonomy" id="53985"/>
    <lineage>
        <taxon>Eukaryota</taxon>
        <taxon>Sar</taxon>
        <taxon>Stramenopiles</taxon>
        <taxon>Oomycota</taxon>
        <taxon>Peronosporomycetes</taxon>
        <taxon>Peronosporales</taxon>
        <taxon>Peronosporaceae</taxon>
        <taxon>Phytophthora</taxon>
    </lineage>
</organism>
<dbReference type="EMBL" id="QXGA01000036">
    <property type="protein sequence ID" value="KAE9154515.1"/>
    <property type="molecule type" value="Genomic_DNA"/>
</dbReference>
<proteinExistence type="predicted"/>
<protein>
    <recommendedName>
        <fullName evidence="5">DDE Tnp4 domain-containing protein</fullName>
    </recommendedName>
</protein>
<evidence type="ECO:0000313" key="2">
    <source>
        <dbReference type="EMBL" id="KAE9254512.1"/>
    </source>
</evidence>
<reference evidence="3 4" key="1">
    <citation type="submission" date="2018-08" db="EMBL/GenBank/DDBJ databases">
        <title>Genomic investigation of the strawberry pathogen Phytophthora fragariae indicates pathogenicity is determined by transcriptional variation in three key races.</title>
        <authorList>
            <person name="Adams T.M."/>
            <person name="Armitage A.D."/>
            <person name="Sobczyk M.K."/>
            <person name="Bates H.J."/>
            <person name="Dunwell J.M."/>
            <person name="Nellist C.F."/>
            <person name="Harrison R.J."/>
        </authorList>
    </citation>
    <scope>NUCLEOTIDE SEQUENCE [LARGE SCALE GENOMIC DNA]</scope>
    <source>
        <strain evidence="2 3">BC-1</strain>
        <strain evidence="1 4">NOV-5</strain>
    </source>
</reference>
<evidence type="ECO:0000313" key="3">
    <source>
        <dbReference type="Proteomes" id="UP000440367"/>
    </source>
</evidence>